<dbReference type="Proteomes" id="UP000012179">
    <property type="component" value="Chromosome"/>
</dbReference>
<evidence type="ECO:0000313" key="1">
    <source>
        <dbReference type="EMBL" id="ARO87743.1"/>
    </source>
</evidence>
<dbReference type="Pfam" id="PF13669">
    <property type="entry name" value="Glyoxalase_4"/>
    <property type="match status" value="1"/>
</dbReference>
<dbReference type="AlphaFoldDB" id="A0A1W6SPM3"/>
<dbReference type="eggNOG" id="COG0346">
    <property type="taxonomic scope" value="Bacteria"/>
</dbReference>
<dbReference type="RefSeq" id="WP_004174173.1">
    <property type="nucleotide sequence ID" value="NZ_CP021106.3"/>
</dbReference>
<dbReference type="KEGG" id="nlc:EBAPG3_008165"/>
<proteinExistence type="predicted"/>
<dbReference type="SUPFAM" id="SSF54593">
    <property type="entry name" value="Glyoxalase/Bleomycin resistance protein/Dihydroxybiphenyl dioxygenase"/>
    <property type="match status" value="1"/>
</dbReference>
<accession>A0A1W6SPM3</accession>
<dbReference type="EMBL" id="CP021106">
    <property type="protein sequence ID" value="ARO87743.1"/>
    <property type="molecule type" value="Genomic_DNA"/>
</dbReference>
<gene>
    <name evidence="1" type="ORF">EBAPG3_008165</name>
</gene>
<dbReference type="Gene3D" id="3.10.180.10">
    <property type="entry name" value="2,3-Dihydroxybiphenyl 1,2-Dioxygenase, domain 1"/>
    <property type="match status" value="1"/>
</dbReference>
<name>A0A1W6SPM3_9PROT</name>
<evidence type="ECO:0008006" key="3">
    <source>
        <dbReference type="Google" id="ProtNLM"/>
    </source>
</evidence>
<sequence>MFDSPYYHIGILVHDFAEAVEHYSNVLNVKFTEPTDSVLCIENPQTQQTESIKVTAAYSRARSPYLELIQANGNGIFSEKNAGRILYFGIWEPDIEGRIQKLKQQGIGIEALISSECGKTANAIITAPDKMGIRMEYLSTSLRLPTEAWVLTGKYPLSQRM</sequence>
<evidence type="ECO:0000313" key="2">
    <source>
        <dbReference type="Proteomes" id="UP000012179"/>
    </source>
</evidence>
<reference evidence="1 2" key="1">
    <citation type="journal article" date="2015" name="Int. J. Syst. Evol. Microbiol.">
        <title>Nitrosospira lacus sp. nov., a psychrotolerant, ammonia-oxidizing bacterium from sandy lake sediment.</title>
        <authorList>
            <person name="Urakawa H."/>
            <person name="Garcia J.C."/>
            <person name="Nielsen J.L."/>
            <person name="Le V.Q."/>
            <person name="Kozlowski J.A."/>
            <person name="Stein L.Y."/>
            <person name="Lim C.K."/>
            <person name="Pommerening-Roser A."/>
            <person name="Martens-Habbena W."/>
            <person name="Stahl D.A."/>
            <person name="Klotz M.G."/>
        </authorList>
    </citation>
    <scope>NUCLEOTIDE SEQUENCE [LARGE SCALE GENOMIC DNA]</scope>
    <source>
        <strain evidence="1 2">APG3</strain>
    </source>
</reference>
<dbReference type="InterPro" id="IPR029068">
    <property type="entry name" value="Glyas_Bleomycin-R_OHBP_Dase"/>
</dbReference>
<organism evidence="1 2">
    <name type="scientific">Nitrosospira lacus</name>
    <dbReference type="NCBI Taxonomy" id="1288494"/>
    <lineage>
        <taxon>Bacteria</taxon>
        <taxon>Pseudomonadati</taxon>
        <taxon>Pseudomonadota</taxon>
        <taxon>Betaproteobacteria</taxon>
        <taxon>Nitrosomonadales</taxon>
        <taxon>Nitrosomonadaceae</taxon>
        <taxon>Nitrosospira</taxon>
    </lineage>
</organism>
<dbReference type="OrthoDB" id="5185674at2"/>
<protein>
    <recommendedName>
        <fullName evidence="3">VOC domain-containing protein</fullName>
    </recommendedName>
</protein>
<keyword evidence="2" id="KW-1185">Reference proteome</keyword>